<evidence type="ECO:0000313" key="3">
    <source>
        <dbReference type="EMBL" id="RCI04545.1"/>
    </source>
</evidence>
<organism evidence="3 4">
    <name type="scientific">Rhizopus stolonifer</name>
    <name type="common">Rhizopus nigricans</name>
    <dbReference type="NCBI Taxonomy" id="4846"/>
    <lineage>
        <taxon>Eukaryota</taxon>
        <taxon>Fungi</taxon>
        <taxon>Fungi incertae sedis</taxon>
        <taxon>Mucoromycota</taxon>
        <taxon>Mucoromycotina</taxon>
        <taxon>Mucoromycetes</taxon>
        <taxon>Mucorales</taxon>
        <taxon>Mucorineae</taxon>
        <taxon>Rhizopodaceae</taxon>
        <taxon>Rhizopus</taxon>
    </lineage>
</organism>
<feature type="region of interest" description="Disordered" evidence="1">
    <location>
        <begin position="40"/>
        <end position="89"/>
    </location>
</feature>
<feature type="domain" description="YMC020W-like alpha/beta hydrolase" evidence="2">
    <location>
        <begin position="121"/>
        <end position="494"/>
    </location>
</feature>
<dbReference type="Proteomes" id="UP000253551">
    <property type="component" value="Unassembled WGS sequence"/>
</dbReference>
<accession>A0A367KQQ4</accession>
<proteinExistence type="predicted"/>
<comment type="caution">
    <text evidence="3">The sequence shown here is derived from an EMBL/GenBank/DDBJ whole genome shotgun (WGS) entry which is preliminary data.</text>
</comment>
<evidence type="ECO:0000313" key="4">
    <source>
        <dbReference type="Proteomes" id="UP000253551"/>
    </source>
</evidence>
<dbReference type="PANTHER" id="PTHR47349:SF1">
    <property type="entry name" value="AER328WP"/>
    <property type="match status" value="1"/>
</dbReference>
<reference evidence="3 4" key="1">
    <citation type="journal article" date="2018" name="G3 (Bethesda)">
        <title>Phylogenetic and Phylogenomic Definition of Rhizopus Species.</title>
        <authorList>
            <person name="Gryganskyi A.P."/>
            <person name="Golan J."/>
            <person name="Dolatabadi S."/>
            <person name="Mondo S."/>
            <person name="Robb S."/>
            <person name="Idnurm A."/>
            <person name="Muszewska A."/>
            <person name="Steczkiewicz K."/>
            <person name="Masonjones S."/>
            <person name="Liao H.L."/>
            <person name="Gajdeczka M.T."/>
            <person name="Anike F."/>
            <person name="Vuek A."/>
            <person name="Anishchenko I.M."/>
            <person name="Voigt K."/>
            <person name="de Hoog G.S."/>
            <person name="Smith M.E."/>
            <person name="Heitman J."/>
            <person name="Vilgalys R."/>
            <person name="Stajich J.E."/>
        </authorList>
    </citation>
    <scope>NUCLEOTIDE SEQUENCE [LARGE SCALE GENOMIC DNA]</scope>
    <source>
        <strain evidence="3 4">LSU 92-RS-03</strain>
    </source>
</reference>
<dbReference type="Pfam" id="PF26147">
    <property type="entry name" value="AB_HYDROLASE_YMC0-YMC35"/>
    <property type="match status" value="1"/>
</dbReference>
<dbReference type="InterPro" id="IPR058934">
    <property type="entry name" value="YMC020W-like"/>
</dbReference>
<name>A0A367KQQ4_RHIST</name>
<dbReference type="InterPro" id="IPR058933">
    <property type="entry name" value="YMC020W-like_ab_hydrolase"/>
</dbReference>
<keyword evidence="4" id="KW-1185">Reference proteome</keyword>
<dbReference type="AlphaFoldDB" id="A0A367KQQ4"/>
<dbReference type="PANTHER" id="PTHR47349">
    <property type="entry name" value="CHROMOSOME 8, WHOLE GENOME SHOTGUN SEQUENCE"/>
    <property type="match status" value="1"/>
</dbReference>
<dbReference type="OrthoDB" id="5598028at2759"/>
<protein>
    <recommendedName>
        <fullName evidence="2">YMC020W-like alpha/beta hydrolase domain-containing protein</fullName>
    </recommendedName>
</protein>
<evidence type="ECO:0000259" key="2">
    <source>
        <dbReference type="Pfam" id="PF26147"/>
    </source>
</evidence>
<dbReference type="EMBL" id="PJQM01000650">
    <property type="protein sequence ID" value="RCI04545.1"/>
    <property type="molecule type" value="Genomic_DNA"/>
</dbReference>
<feature type="compositionally biased region" description="Basic and acidic residues" evidence="1">
    <location>
        <begin position="61"/>
        <end position="83"/>
    </location>
</feature>
<gene>
    <name evidence="3" type="ORF">CU098_009199</name>
</gene>
<sequence>MTSKQKSDEPMTEKLEKKQRFWFNYSTKDNKLWSWLGYSKDKDSSEEKEEPSQEEVLVQEDPVHDTEEHTQREPVQEDAESSRKKSTSWMSLFSNTTTTELDNTTESASVIKRPNQRNVVLPTFESQFAAKDDNLLIKAFNIIKSTLFTAPLDLMKQNIQAKKIVIVGVHGWFPMKLVRSMVGEPTGTSHKFCEQMKNATKNYFLNQHQLEIPDGSIITIPLFWEGKIQERVDKFEQQIKDEWAECLKTADIILWATHSQGTPVSVILMHRLIKSGLIRPHQQLICMLAMAGISHGPFPTIKGNLLVKYFEADAARELFEFMDSESDISCVYRDSLAFVLDHPIKVVLVGSMQDQVVPLYSAIMSGLTHPNLLRAIYIDGHIYSPDDFLIRLIAFALQLLNLGLSDHGFLIHISDVLAGNLYSFEGGGHSTLYEELDVFTLPLKYLFETHPLGLFQRTLIDPQAVVQKARLDRFQAKLKLNPFHLPWAMRGIWDDPKIMKNQQLREELEQLQTLFDDWNPASARLKEIKFRLEPLKARL</sequence>
<evidence type="ECO:0000256" key="1">
    <source>
        <dbReference type="SAM" id="MobiDB-lite"/>
    </source>
</evidence>